<evidence type="ECO:0000313" key="2">
    <source>
        <dbReference type="EMBL" id="MCF8715748.1"/>
    </source>
</evidence>
<organism evidence="2 3">
    <name type="scientific">Joostella atrarenae</name>
    <dbReference type="NCBI Taxonomy" id="679257"/>
    <lineage>
        <taxon>Bacteria</taxon>
        <taxon>Pseudomonadati</taxon>
        <taxon>Bacteroidota</taxon>
        <taxon>Flavobacteriia</taxon>
        <taxon>Flavobacteriales</taxon>
        <taxon>Flavobacteriaceae</taxon>
        <taxon>Joostella</taxon>
    </lineage>
</organism>
<protein>
    <submittedName>
        <fullName evidence="2">DUF4252 domain-containing protein</fullName>
    </submittedName>
</protein>
<evidence type="ECO:0000313" key="3">
    <source>
        <dbReference type="Proteomes" id="UP000829517"/>
    </source>
</evidence>
<dbReference type="EMBL" id="JAETXX010000009">
    <property type="protein sequence ID" value="MCF8715748.1"/>
    <property type="molecule type" value="Genomic_DNA"/>
</dbReference>
<comment type="caution">
    <text evidence="2">The sequence shown here is derived from an EMBL/GenBank/DDBJ whole genome shotgun (WGS) entry which is preliminary data.</text>
</comment>
<dbReference type="Proteomes" id="UP000829517">
    <property type="component" value="Unassembled WGS sequence"/>
</dbReference>
<name>A0ABS9J5R7_9FLAO</name>
<reference evidence="2 3" key="1">
    <citation type="submission" date="2021-01" db="EMBL/GenBank/DDBJ databases">
        <title>Genome sequencing of Joostella atrarenae M1-2 (= KCTC 23194).</title>
        <authorList>
            <person name="Zakaria M.R."/>
            <person name="Lam M.Q."/>
            <person name="Chong C.S."/>
        </authorList>
    </citation>
    <scope>NUCLEOTIDE SEQUENCE [LARGE SCALE GENOMIC DNA]</scope>
    <source>
        <strain evidence="2 3">M1-2</strain>
    </source>
</reference>
<keyword evidence="1" id="KW-0732">Signal</keyword>
<dbReference type="Pfam" id="PF14060">
    <property type="entry name" value="DUF4252"/>
    <property type="match status" value="1"/>
</dbReference>
<accession>A0ABS9J5R7</accession>
<dbReference type="InterPro" id="IPR025348">
    <property type="entry name" value="DUF4252"/>
</dbReference>
<feature type="signal peptide" evidence="1">
    <location>
        <begin position="1"/>
        <end position="21"/>
    </location>
</feature>
<dbReference type="PROSITE" id="PS51257">
    <property type="entry name" value="PROKAR_LIPOPROTEIN"/>
    <property type="match status" value="1"/>
</dbReference>
<sequence length="163" mass="18336">MIRKILFAGLVFLLTSCGSSVESFYDAHKNDTNVTAVQVPKFMYSLIGNLSPEVDALINNVSDIRYMNIPGNTALRNQQINSEIDKITKSGYSDIFRKNTSDTQSLLTVKEKGNTIKEIILHNNKGANNSLLYLKGNFDADKIKKMAENDDFSNFNNLLDQKY</sequence>
<gene>
    <name evidence="2" type="ORF">JM658_13010</name>
</gene>
<proteinExistence type="predicted"/>
<keyword evidence="3" id="KW-1185">Reference proteome</keyword>
<feature type="chain" id="PRO_5046033892" evidence="1">
    <location>
        <begin position="22"/>
        <end position="163"/>
    </location>
</feature>
<dbReference type="RefSeq" id="WP_236959711.1">
    <property type="nucleotide sequence ID" value="NZ_JAETXX010000009.1"/>
</dbReference>
<evidence type="ECO:0000256" key="1">
    <source>
        <dbReference type="SAM" id="SignalP"/>
    </source>
</evidence>